<keyword evidence="2" id="KW-1185">Reference proteome</keyword>
<organism evidence="1 2">
    <name type="scientific">Chitinophaga defluvii</name>
    <dbReference type="NCBI Taxonomy" id="3163343"/>
    <lineage>
        <taxon>Bacteria</taxon>
        <taxon>Pseudomonadati</taxon>
        <taxon>Bacteroidota</taxon>
        <taxon>Chitinophagia</taxon>
        <taxon>Chitinophagales</taxon>
        <taxon>Chitinophagaceae</taxon>
        <taxon>Chitinophaga</taxon>
    </lineage>
</organism>
<evidence type="ECO:0000313" key="1">
    <source>
        <dbReference type="EMBL" id="MET6997065.1"/>
    </source>
</evidence>
<name>A0ABV2T218_9BACT</name>
<evidence type="ECO:0000313" key="2">
    <source>
        <dbReference type="Proteomes" id="UP001549749"/>
    </source>
</evidence>
<dbReference type="Proteomes" id="UP001549749">
    <property type="component" value="Unassembled WGS sequence"/>
</dbReference>
<proteinExistence type="predicted"/>
<comment type="caution">
    <text evidence="1">The sequence shown here is derived from an EMBL/GenBank/DDBJ whole genome shotgun (WGS) entry which is preliminary data.</text>
</comment>
<dbReference type="RefSeq" id="WP_354659705.1">
    <property type="nucleotide sequence ID" value="NZ_JBEXAC010000001.1"/>
</dbReference>
<sequence>MDIVFTIETPGYIVAEFSVNETKVKIGHSSSYGDRFQELLNKFFHLYEVVRNNEREYFPYTAKVLWEDDFINYTWSISVDSVSSDVEIKIHELSPSNSDYKVELVNRRLTIEDLFNNIYYSLDGLLVNFGFVGYKKAWEVGNFPIFEYLTLKAGRESIQLHVVNSSDDEQNWTNKIDIEEELNLISLKGIDK</sequence>
<accession>A0ABV2T218</accession>
<gene>
    <name evidence="1" type="ORF">ABR189_06780</name>
</gene>
<dbReference type="EMBL" id="JBEXAC010000001">
    <property type="protein sequence ID" value="MET6997065.1"/>
    <property type="molecule type" value="Genomic_DNA"/>
</dbReference>
<protein>
    <submittedName>
        <fullName evidence="1">Uncharacterized protein</fullName>
    </submittedName>
</protein>
<reference evidence="1 2" key="1">
    <citation type="submission" date="2024-06" db="EMBL/GenBank/DDBJ databases">
        <title>Chitinophaga defluvii sp. nov., isolated from municipal sewage.</title>
        <authorList>
            <person name="Zhang L."/>
        </authorList>
    </citation>
    <scope>NUCLEOTIDE SEQUENCE [LARGE SCALE GENOMIC DNA]</scope>
    <source>
        <strain evidence="1 2">H8</strain>
    </source>
</reference>